<evidence type="ECO:0000313" key="2">
    <source>
        <dbReference type="Proteomes" id="UP000799421"/>
    </source>
</evidence>
<organism evidence="1 2">
    <name type="scientific">Piedraia hortae CBS 480.64</name>
    <dbReference type="NCBI Taxonomy" id="1314780"/>
    <lineage>
        <taxon>Eukaryota</taxon>
        <taxon>Fungi</taxon>
        <taxon>Dikarya</taxon>
        <taxon>Ascomycota</taxon>
        <taxon>Pezizomycotina</taxon>
        <taxon>Dothideomycetes</taxon>
        <taxon>Dothideomycetidae</taxon>
        <taxon>Capnodiales</taxon>
        <taxon>Piedraiaceae</taxon>
        <taxon>Piedraia</taxon>
    </lineage>
</organism>
<accession>A0A6A7C0H1</accession>
<gene>
    <name evidence="1" type="ORF">K470DRAFT_257208</name>
</gene>
<name>A0A6A7C0H1_9PEZI</name>
<sequence>MQLMGRTWKSISTYTGSAIKFTDLDIANITPCFIADTEITTVTPNVDHDILAQSSSYGGFGMGVIGAVFVKLNMDDGDGGGDDRVNGGGGDVRGA</sequence>
<proteinExistence type="predicted"/>
<keyword evidence="2" id="KW-1185">Reference proteome</keyword>
<evidence type="ECO:0000313" key="1">
    <source>
        <dbReference type="EMBL" id="KAF2861066.1"/>
    </source>
</evidence>
<protein>
    <submittedName>
        <fullName evidence="1">Uncharacterized protein</fullName>
    </submittedName>
</protein>
<dbReference type="Proteomes" id="UP000799421">
    <property type="component" value="Unassembled WGS sequence"/>
</dbReference>
<reference evidence="1" key="1">
    <citation type="journal article" date="2020" name="Stud. Mycol.">
        <title>101 Dothideomycetes genomes: a test case for predicting lifestyles and emergence of pathogens.</title>
        <authorList>
            <person name="Haridas S."/>
            <person name="Albert R."/>
            <person name="Binder M."/>
            <person name="Bloem J."/>
            <person name="Labutti K."/>
            <person name="Salamov A."/>
            <person name="Andreopoulos B."/>
            <person name="Baker S."/>
            <person name="Barry K."/>
            <person name="Bills G."/>
            <person name="Bluhm B."/>
            <person name="Cannon C."/>
            <person name="Castanera R."/>
            <person name="Culley D."/>
            <person name="Daum C."/>
            <person name="Ezra D."/>
            <person name="Gonzalez J."/>
            <person name="Henrissat B."/>
            <person name="Kuo A."/>
            <person name="Liang C."/>
            <person name="Lipzen A."/>
            <person name="Lutzoni F."/>
            <person name="Magnuson J."/>
            <person name="Mondo S."/>
            <person name="Nolan M."/>
            <person name="Ohm R."/>
            <person name="Pangilinan J."/>
            <person name="Park H.-J."/>
            <person name="Ramirez L."/>
            <person name="Alfaro M."/>
            <person name="Sun H."/>
            <person name="Tritt A."/>
            <person name="Yoshinaga Y."/>
            <person name="Zwiers L.-H."/>
            <person name="Turgeon B."/>
            <person name="Goodwin S."/>
            <person name="Spatafora J."/>
            <person name="Crous P."/>
            <person name="Grigoriev I."/>
        </authorList>
    </citation>
    <scope>NUCLEOTIDE SEQUENCE</scope>
    <source>
        <strain evidence="1">CBS 480.64</strain>
    </source>
</reference>
<dbReference type="AlphaFoldDB" id="A0A6A7C0H1"/>
<dbReference type="EMBL" id="MU005975">
    <property type="protein sequence ID" value="KAF2861066.1"/>
    <property type="molecule type" value="Genomic_DNA"/>
</dbReference>